<dbReference type="STRING" id="1442369.A0A0D2JGB7"/>
<proteinExistence type="inferred from homology"/>
<evidence type="ECO:0000256" key="2">
    <source>
        <dbReference type="ARBA" id="ARBA00009069"/>
    </source>
</evidence>
<dbReference type="OrthoDB" id="2590239at2759"/>
<feature type="domain" description="Svf1-like C-terminal" evidence="5">
    <location>
        <begin position="215"/>
        <end position="377"/>
    </location>
</feature>
<gene>
    <name evidence="6" type="ORF">Z518_03036</name>
</gene>
<dbReference type="SUPFAM" id="SSF159245">
    <property type="entry name" value="AttH-like"/>
    <property type="match status" value="1"/>
</dbReference>
<sequence length="377" mass="41978">MNWFKQQLANVVGTEEPEHGPDAIQSVTKQIEKKPYTILTKDDLTWKALDYTNVETRTFYFMSEEGKTAMAQVIYSNIGGIHTTCQFNTKIFDCEGPGKHQWCSDPLYNYGFDEPQTGFYADNIAMELNEAGDIYTIKSAVNEDCIVNLTVTRKSPGFQVGEDGTSYFGTDPTHPWGSMRHAFWPRCTVTGTMQTPSSVFKMDGKAMYVYALQGMKPHHLAARWNFANFQAPNYSAVLMEYTTPQSYAKTVVSVGGIAKDDEIVCAGLCATKHLTSAQETEHDWPEPKEISFEWKGENQDGTPVTGEIVGDLPAKSDRIDVLAHLPGFVKSFISGATGLKPHIFQYLSKDSLTLKVRVGDEEISETGQLFSEATFIS</sequence>
<dbReference type="AlphaFoldDB" id="A0A0D2JGB7"/>
<evidence type="ECO:0000259" key="4">
    <source>
        <dbReference type="Pfam" id="PF08622"/>
    </source>
</evidence>
<accession>A0A0D2JGB7</accession>
<comment type="subcellular location">
    <subcellularLocation>
        <location evidence="1">Cytoplasm</location>
    </subcellularLocation>
</comment>
<dbReference type="Pfam" id="PF08622">
    <property type="entry name" value="Svf1"/>
    <property type="match status" value="1"/>
</dbReference>
<keyword evidence="7" id="KW-1185">Reference proteome</keyword>
<protein>
    <submittedName>
        <fullName evidence="6">Rhinocladiella mackenziei CBS 650.93 unplaced genomic scaffold supercont1.2, whole genome shotgun sequence</fullName>
    </submittedName>
</protein>
<evidence type="ECO:0000256" key="1">
    <source>
        <dbReference type="ARBA" id="ARBA00004496"/>
    </source>
</evidence>
<feature type="domain" description="Svf1-like N-terminal" evidence="4">
    <location>
        <begin position="54"/>
        <end position="213"/>
    </location>
</feature>
<keyword evidence="3" id="KW-0963">Cytoplasm</keyword>
<dbReference type="PANTHER" id="PTHR47107:SF1">
    <property type="entry name" value="CERAMIDE-BINDING PROTEIN SVF1-RELATED"/>
    <property type="match status" value="1"/>
</dbReference>
<dbReference type="InterPro" id="IPR033394">
    <property type="entry name" value="Svf1-like_C"/>
</dbReference>
<dbReference type="GO" id="GO:0005737">
    <property type="term" value="C:cytoplasm"/>
    <property type="evidence" value="ECO:0007669"/>
    <property type="project" value="UniProtKB-SubCell"/>
</dbReference>
<dbReference type="InterPro" id="IPR051385">
    <property type="entry name" value="Ceramide-binding_SVF1"/>
</dbReference>
<comment type="similarity">
    <text evidence="2">Belongs to the SVF1 family.</text>
</comment>
<evidence type="ECO:0000313" key="6">
    <source>
        <dbReference type="EMBL" id="KIX08380.1"/>
    </source>
</evidence>
<evidence type="ECO:0000259" key="5">
    <source>
        <dbReference type="Pfam" id="PF17187"/>
    </source>
</evidence>
<dbReference type="GO" id="GO:0006979">
    <property type="term" value="P:response to oxidative stress"/>
    <property type="evidence" value="ECO:0007669"/>
    <property type="project" value="InterPro"/>
</dbReference>
<dbReference type="PANTHER" id="PTHR47107">
    <property type="entry name" value="SVF1-LIKE PROTEIN YDR222W-RELATED"/>
    <property type="match status" value="1"/>
</dbReference>
<name>A0A0D2JGB7_9EURO</name>
<dbReference type="InterPro" id="IPR013931">
    <property type="entry name" value="Svf1-like_N"/>
</dbReference>
<evidence type="ECO:0000313" key="7">
    <source>
        <dbReference type="Proteomes" id="UP000053617"/>
    </source>
</evidence>
<dbReference type="Pfam" id="PF17187">
    <property type="entry name" value="Svf1_C"/>
    <property type="match status" value="1"/>
</dbReference>
<dbReference type="GeneID" id="25291107"/>
<dbReference type="VEuPathDB" id="FungiDB:Z518_03036"/>
<dbReference type="Proteomes" id="UP000053617">
    <property type="component" value="Unassembled WGS sequence"/>
</dbReference>
<reference evidence="6 7" key="1">
    <citation type="submission" date="2015-01" db="EMBL/GenBank/DDBJ databases">
        <title>The Genome Sequence of Rhinocladiella mackenzie CBS 650.93.</title>
        <authorList>
            <consortium name="The Broad Institute Genomics Platform"/>
            <person name="Cuomo C."/>
            <person name="de Hoog S."/>
            <person name="Gorbushina A."/>
            <person name="Stielow B."/>
            <person name="Teixiera M."/>
            <person name="Abouelleil A."/>
            <person name="Chapman S.B."/>
            <person name="Priest M."/>
            <person name="Young S.K."/>
            <person name="Wortman J."/>
            <person name="Nusbaum C."/>
            <person name="Birren B."/>
        </authorList>
    </citation>
    <scope>NUCLEOTIDE SEQUENCE [LARGE SCALE GENOMIC DNA]</scope>
    <source>
        <strain evidence="6 7">CBS 650.93</strain>
    </source>
</reference>
<evidence type="ECO:0000256" key="3">
    <source>
        <dbReference type="ARBA" id="ARBA00022490"/>
    </source>
</evidence>
<dbReference type="RefSeq" id="XP_013275516.1">
    <property type="nucleotide sequence ID" value="XM_013420062.1"/>
</dbReference>
<dbReference type="HOGENOM" id="CLU_030205_2_0_1"/>
<dbReference type="EMBL" id="KN847476">
    <property type="protein sequence ID" value="KIX08380.1"/>
    <property type="molecule type" value="Genomic_DNA"/>
</dbReference>
<organism evidence="6 7">
    <name type="scientific">Rhinocladiella mackenziei CBS 650.93</name>
    <dbReference type="NCBI Taxonomy" id="1442369"/>
    <lineage>
        <taxon>Eukaryota</taxon>
        <taxon>Fungi</taxon>
        <taxon>Dikarya</taxon>
        <taxon>Ascomycota</taxon>
        <taxon>Pezizomycotina</taxon>
        <taxon>Eurotiomycetes</taxon>
        <taxon>Chaetothyriomycetidae</taxon>
        <taxon>Chaetothyriales</taxon>
        <taxon>Herpotrichiellaceae</taxon>
        <taxon>Rhinocladiella</taxon>
    </lineage>
</organism>